<keyword evidence="6" id="KW-0694">RNA-binding</keyword>
<evidence type="ECO:0000256" key="3">
    <source>
        <dbReference type="ARBA" id="ARBA00022722"/>
    </source>
</evidence>
<dbReference type="InterPro" id="IPR041373">
    <property type="entry name" value="RT_RNaseH"/>
</dbReference>
<keyword evidence="4" id="KW-0255">Endonuclease</keyword>
<dbReference type="InterPro" id="IPR043502">
    <property type="entry name" value="DNA/RNA_pol_sf"/>
</dbReference>
<dbReference type="GO" id="GO:0004519">
    <property type="term" value="F:endonuclease activity"/>
    <property type="evidence" value="ECO:0007669"/>
    <property type="project" value="UniProtKB-KW"/>
</dbReference>
<evidence type="ECO:0000313" key="10">
    <source>
        <dbReference type="Proteomes" id="UP000765509"/>
    </source>
</evidence>
<organism evidence="9 10">
    <name type="scientific">Austropuccinia psidii MF-1</name>
    <dbReference type="NCBI Taxonomy" id="1389203"/>
    <lineage>
        <taxon>Eukaryota</taxon>
        <taxon>Fungi</taxon>
        <taxon>Dikarya</taxon>
        <taxon>Basidiomycota</taxon>
        <taxon>Pucciniomycotina</taxon>
        <taxon>Pucciniomycetes</taxon>
        <taxon>Pucciniales</taxon>
        <taxon>Sphaerophragmiaceae</taxon>
        <taxon>Austropuccinia</taxon>
    </lineage>
</organism>
<dbReference type="EMBL" id="AVOT02029132">
    <property type="protein sequence ID" value="MBW0521861.1"/>
    <property type="molecule type" value="Genomic_DNA"/>
</dbReference>
<evidence type="ECO:0000256" key="5">
    <source>
        <dbReference type="ARBA" id="ARBA00022801"/>
    </source>
</evidence>
<evidence type="ECO:0000256" key="6">
    <source>
        <dbReference type="ARBA" id="ARBA00022884"/>
    </source>
</evidence>
<dbReference type="Proteomes" id="UP000765509">
    <property type="component" value="Unassembled WGS sequence"/>
</dbReference>
<keyword evidence="3" id="KW-0540">Nuclease</keyword>
<evidence type="ECO:0000313" key="9">
    <source>
        <dbReference type="EMBL" id="MBW0521861.1"/>
    </source>
</evidence>
<keyword evidence="7" id="KW-0695">RNA-directed DNA polymerase</keyword>
<dbReference type="GO" id="GO:0003964">
    <property type="term" value="F:RNA-directed DNA polymerase activity"/>
    <property type="evidence" value="ECO:0007669"/>
    <property type="project" value="UniProtKB-KW"/>
</dbReference>
<keyword evidence="10" id="KW-1185">Reference proteome</keyword>
<evidence type="ECO:0000256" key="1">
    <source>
        <dbReference type="ARBA" id="ARBA00022679"/>
    </source>
</evidence>
<protein>
    <recommendedName>
        <fullName evidence="8">Integrase catalytic domain-containing protein</fullName>
    </recommendedName>
</protein>
<dbReference type="Gene3D" id="1.10.340.70">
    <property type="match status" value="1"/>
</dbReference>
<dbReference type="Pfam" id="PF17921">
    <property type="entry name" value="Integrase_H2C2"/>
    <property type="match status" value="1"/>
</dbReference>
<dbReference type="GO" id="GO:0016787">
    <property type="term" value="F:hydrolase activity"/>
    <property type="evidence" value="ECO:0007669"/>
    <property type="project" value="UniProtKB-KW"/>
</dbReference>
<evidence type="ECO:0000256" key="2">
    <source>
        <dbReference type="ARBA" id="ARBA00022695"/>
    </source>
</evidence>
<dbReference type="GO" id="GO:0003723">
    <property type="term" value="F:RNA binding"/>
    <property type="evidence" value="ECO:0007669"/>
    <property type="project" value="UniProtKB-KW"/>
</dbReference>
<reference evidence="9" key="1">
    <citation type="submission" date="2021-03" db="EMBL/GenBank/DDBJ databases">
        <title>Draft genome sequence of rust myrtle Austropuccinia psidii MF-1, a brazilian biotype.</title>
        <authorList>
            <person name="Quecine M.C."/>
            <person name="Pachon D.M.R."/>
            <person name="Bonatelli M.L."/>
            <person name="Correr F.H."/>
            <person name="Franceschini L.M."/>
            <person name="Leite T.F."/>
            <person name="Margarido G.R.A."/>
            <person name="Almeida C.A."/>
            <person name="Ferrarezi J.A."/>
            <person name="Labate C.A."/>
        </authorList>
    </citation>
    <scope>NUCLEOTIDE SEQUENCE</scope>
    <source>
        <strain evidence="9">MF-1</strain>
    </source>
</reference>
<dbReference type="OrthoDB" id="2518859at2759"/>
<evidence type="ECO:0000256" key="4">
    <source>
        <dbReference type="ARBA" id="ARBA00022759"/>
    </source>
</evidence>
<dbReference type="GO" id="GO:0015074">
    <property type="term" value="P:DNA integration"/>
    <property type="evidence" value="ECO:0007669"/>
    <property type="project" value="InterPro"/>
</dbReference>
<feature type="domain" description="Integrase catalytic" evidence="8">
    <location>
        <begin position="283"/>
        <end position="452"/>
    </location>
</feature>
<dbReference type="Gene3D" id="3.30.420.10">
    <property type="entry name" value="Ribonuclease H-like superfamily/Ribonuclease H"/>
    <property type="match status" value="1"/>
</dbReference>
<dbReference type="PROSITE" id="PS50994">
    <property type="entry name" value="INTEGRASE"/>
    <property type="match status" value="1"/>
</dbReference>
<dbReference type="InterPro" id="IPR001584">
    <property type="entry name" value="Integrase_cat-core"/>
</dbReference>
<keyword evidence="5" id="KW-0378">Hydrolase</keyword>
<accession>A0A9Q3HXN6</accession>
<name>A0A9Q3HXN6_9BASI</name>
<dbReference type="InterPro" id="IPR041588">
    <property type="entry name" value="Integrase_H2C2"/>
</dbReference>
<dbReference type="PANTHER" id="PTHR37984">
    <property type="entry name" value="PROTEIN CBG26694"/>
    <property type="match status" value="1"/>
</dbReference>
<comment type="caution">
    <text evidence="9">The sequence shown here is derived from an EMBL/GenBank/DDBJ whole genome shotgun (WGS) entry which is preliminary data.</text>
</comment>
<dbReference type="Pfam" id="PF17917">
    <property type="entry name" value="RT_RNaseH"/>
    <property type="match status" value="1"/>
</dbReference>
<dbReference type="InterPro" id="IPR012337">
    <property type="entry name" value="RNaseH-like_sf"/>
</dbReference>
<dbReference type="InterPro" id="IPR050951">
    <property type="entry name" value="Retrovirus_Pol_polyprotein"/>
</dbReference>
<dbReference type="PANTHER" id="PTHR37984:SF5">
    <property type="entry name" value="PROTEIN NYNRIN-LIKE"/>
    <property type="match status" value="1"/>
</dbReference>
<dbReference type="SUPFAM" id="SSF56672">
    <property type="entry name" value="DNA/RNA polymerases"/>
    <property type="match status" value="1"/>
</dbReference>
<dbReference type="SUPFAM" id="SSF53098">
    <property type="entry name" value="Ribonuclease H-like"/>
    <property type="match status" value="1"/>
</dbReference>
<dbReference type="AlphaFoldDB" id="A0A9Q3HXN6"/>
<evidence type="ECO:0000259" key="8">
    <source>
        <dbReference type="PROSITE" id="PS50994"/>
    </source>
</evidence>
<keyword evidence="1" id="KW-0808">Transferase</keyword>
<dbReference type="InterPro" id="IPR036397">
    <property type="entry name" value="RNaseH_sf"/>
</dbReference>
<gene>
    <name evidence="9" type="ORF">O181_061576</name>
</gene>
<evidence type="ECO:0000256" key="7">
    <source>
        <dbReference type="ARBA" id="ARBA00022918"/>
    </source>
</evidence>
<dbReference type="GO" id="GO:0005634">
    <property type="term" value="C:nucleus"/>
    <property type="evidence" value="ECO:0007669"/>
    <property type="project" value="UniProtKB-ARBA"/>
</dbReference>
<keyword evidence="2" id="KW-0548">Nucleotidyltransferase</keyword>
<sequence>MPDWKLPLKLYIDSCGEVLGAAQHQTQIINDKPVGGPIFFIKRPIKPTEARYGESQMECLCLVWSLEKLHYYLDETVFDVITDFNSVKSLLNIKTPNRHMLRWQIAIQKYRGNMTIVQKSGNIDKNSDGLSRWALANTPENPPWVPQEEHHIEGICITDIGTEFINQVKESYKMDKNCHILCQLLMKDCKYPSLSSKLDEIWKKAYDEGRFHLLDGILYHRTKHTCVMALTDRKDRTLERVKICSWWPNWKKDVAEYFQTCDRCKKANRATGKRFGMIIQILEPKSPWEIVHMDWVTALPPGDRSYNACLVLVGRYSKTPMFLPFHKDDTAMDTAIIIWNKAISHTGLFQNIISDRDPKFTSALWTNLHNLFGRKLSFSTAYHPQTDGLAERMIQTLEEMIRRFCAYGLELKDSDGFTHYWCTLIPARKLAYEASIHSLTGKTPAILEKGWNPRLPYDTLKKDLVDINQTKSSFKLMLDKARHHANRCIQDSFKYAKERWNKSCKPPEFKIGDFVLVSILNLNNIKGKRN</sequence>
<proteinExistence type="predicted"/>